<name>A0AAV0BE34_PHAPC</name>
<evidence type="ECO:0000313" key="1">
    <source>
        <dbReference type="EMBL" id="CAH7684758.1"/>
    </source>
</evidence>
<sequence>MKLNEPGAWTNLPGWVNFHLRKKTELKSTFTTNAEVYDELCKLWNLPDSFGLEISNRDVYVFTTSDTINSLPRTSSRHDQLFHSTTRDLVQVLNFLVDNGGGTFKRIIWSSQSSLRVLDSISSTDWVIFPSTLFWNWISNESVKDFNLTERLTTFRRKFSHRSSRPRVATFGGSRGIENNFLVARSIGFSEIWNHGFFITFSSKAASSSPEDLKKLMSTLDSRSYDYLISTEPPSYLELWTSLQTHLNLNPLSGRTSRPKVSTIRAFNFLNYHNLSTPPIVYLSQLEDSLGQASERFNTNEVLKKNQISMTEAMELGKTMKKLFRDEEIDFEEDELGSIFEVSTRLVNQFWRFRLCIVILSDDELRKLPNRFDLVPQVESSSICFCVASKLSGDAHFIIVCFL</sequence>
<comment type="caution">
    <text evidence="1">The sequence shown here is derived from an EMBL/GenBank/DDBJ whole genome shotgun (WGS) entry which is preliminary data.</text>
</comment>
<evidence type="ECO:0000313" key="2">
    <source>
        <dbReference type="Proteomes" id="UP001153365"/>
    </source>
</evidence>
<protein>
    <submittedName>
        <fullName evidence="1">Uncharacterized protein</fullName>
    </submittedName>
</protein>
<keyword evidence="2" id="KW-1185">Reference proteome</keyword>
<dbReference type="Proteomes" id="UP001153365">
    <property type="component" value="Unassembled WGS sequence"/>
</dbReference>
<accession>A0AAV0BE34</accession>
<reference evidence="1" key="1">
    <citation type="submission" date="2022-06" db="EMBL/GenBank/DDBJ databases">
        <authorList>
            <consortium name="SYNGENTA / RWTH Aachen University"/>
        </authorList>
    </citation>
    <scope>NUCLEOTIDE SEQUENCE</scope>
</reference>
<dbReference type="AlphaFoldDB" id="A0AAV0BE34"/>
<dbReference type="EMBL" id="CALTRL010005687">
    <property type="protein sequence ID" value="CAH7684758.1"/>
    <property type="molecule type" value="Genomic_DNA"/>
</dbReference>
<organism evidence="1 2">
    <name type="scientific">Phakopsora pachyrhizi</name>
    <name type="common">Asian soybean rust disease fungus</name>
    <dbReference type="NCBI Taxonomy" id="170000"/>
    <lineage>
        <taxon>Eukaryota</taxon>
        <taxon>Fungi</taxon>
        <taxon>Dikarya</taxon>
        <taxon>Basidiomycota</taxon>
        <taxon>Pucciniomycotina</taxon>
        <taxon>Pucciniomycetes</taxon>
        <taxon>Pucciniales</taxon>
        <taxon>Phakopsoraceae</taxon>
        <taxon>Phakopsora</taxon>
    </lineage>
</organism>
<gene>
    <name evidence="1" type="ORF">PPACK8108_LOCUS19180</name>
</gene>
<proteinExistence type="predicted"/>